<dbReference type="Proteomes" id="UP000815677">
    <property type="component" value="Unassembled WGS sequence"/>
</dbReference>
<name>A0ABQ0L9R4_MYCCL</name>
<evidence type="ECO:0000256" key="1">
    <source>
        <dbReference type="SAM" id="MobiDB-lite"/>
    </source>
</evidence>
<dbReference type="EMBL" id="DF843322">
    <property type="protein sequence ID" value="GAT47287.1"/>
    <property type="molecule type" value="Genomic_DNA"/>
</dbReference>
<feature type="region of interest" description="Disordered" evidence="1">
    <location>
        <begin position="142"/>
        <end position="202"/>
    </location>
</feature>
<reference evidence="2" key="1">
    <citation type="submission" date="2014-09" db="EMBL/GenBank/DDBJ databases">
        <title>Genome sequence of the luminous mushroom Mycena chlorophos for searching fungal bioluminescence genes.</title>
        <authorList>
            <person name="Tanaka Y."/>
            <person name="Kasuga D."/>
            <person name="Oba Y."/>
            <person name="Hase S."/>
            <person name="Sato K."/>
            <person name="Oba Y."/>
            <person name="Sakakibara Y."/>
        </authorList>
    </citation>
    <scope>NUCLEOTIDE SEQUENCE</scope>
</reference>
<proteinExistence type="predicted"/>
<evidence type="ECO:0000313" key="2">
    <source>
        <dbReference type="EMBL" id="GAT47287.1"/>
    </source>
</evidence>
<keyword evidence="3" id="KW-1185">Reference proteome</keyword>
<accession>A0ABQ0L9R4</accession>
<organism evidence="2 3">
    <name type="scientific">Mycena chlorophos</name>
    <name type="common">Agaric fungus</name>
    <name type="synonym">Agaricus chlorophos</name>
    <dbReference type="NCBI Taxonomy" id="658473"/>
    <lineage>
        <taxon>Eukaryota</taxon>
        <taxon>Fungi</taxon>
        <taxon>Dikarya</taxon>
        <taxon>Basidiomycota</taxon>
        <taxon>Agaricomycotina</taxon>
        <taxon>Agaricomycetes</taxon>
        <taxon>Agaricomycetidae</taxon>
        <taxon>Agaricales</taxon>
        <taxon>Marasmiineae</taxon>
        <taxon>Mycenaceae</taxon>
        <taxon>Mycena</taxon>
    </lineage>
</organism>
<protein>
    <submittedName>
        <fullName evidence="2">Uncharacterized protein</fullName>
    </submittedName>
</protein>
<gene>
    <name evidence="2" type="ORF">MCHLO_04751</name>
</gene>
<evidence type="ECO:0000313" key="3">
    <source>
        <dbReference type="Proteomes" id="UP000815677"/>
    </source>
</evidence>
<sequence>MGYVLHFTVLIARAPQPSLHQSRTLGPPSRMRPYLRHGTILPRRRHEDLLQHTYQVPWPQLAIESSIYGAAEAGDGWDVSKRVFRAWLKPAKMQMQAMKRDMATVAHASNAPRSFASDTGGRQALSLHNFFPTGALLAHSSPVRHTHAPAQPAPLCPSTTTSKCSAKWPNTRDAGFAPRYDQGRHSPYGPYPISDSQSAVVI</sequence>